<keyword evidence="2" id="KW-1185">Reference proteome</keyword>
<name>A0AAD6ZMH0_9AGAR</name>
<accession>A0AAD6ZMH0</accession>
<dbReference type="Gene3D" id="3.80.10.10">
    <property type="entry name" value="Ribonuclease Inhibitor"/>
    <property type="match status" value="1"/>
</dbReference>
<organism evidence="1 2">
    <name type="scientific">Mycena albidolilacea</name>
    <dbReference type="NCBI Taxonomy" id="1033008"/>
    <lineage>
        <taxon>Eukaryota</taxon>
        <taxon>Fungi</taxon>
        <taxon>Dikarya</taxon>
        <taxon>Basidiomycota</taxon>
        <taxon>Agaricomycotina</taxon>
        <taxon>Agaricomycetes</taxon>
        <taxon>Agaricomycetidae</taxon>
        <taxon>Agaricales</taxon>
        <taxon>Marasmiineae</taxon>
        <taxon>Mycenaceae</taxon>
        <taxon>Mycena</taxon>
    </lineage>
</organism>
<dbReference type="EMBL" id="JARIHO010000038">
    <property type="protein sequence ID" value="KAJ7328841.1"/>
    <property type="molecule type" value="Genomic_DNA"/>
</dbReference>
<gene>
    <name evidence="1" type="ORF">DFH08DRAFT_1023293</name>
</gene>
<dbReference type="AlphaFoldDB" id="A0AAD6ZMH0"/>
<comment type="caution">
    <text evidence="1">The sequence shown here is derived from an EMBL/GenBank/DDBJ whole genome shotgun (WGS) entry which is preliminary data.</text>
</comment>
<proteinExistence type="predicted"/>
<evidence type="ECO:0000313" key="1">
    <source>
        <dbReference type="EMBL" id="KAJ7328841.1"/>
    </source>
</evidence>
<protein>
    <recommendedName>
        <fullName evidence="3">F-box domain-containing protein</fullName>
    </recommendedName>
</protein>
<dbReference type="InterPro" id="IPR032675">
    <property type="entry name" value="LRR_dom_sf"/>
</dbReference>
<dbReference type="Proteomes" id="UP001218218">
    <property type="component" value="Unassembled WGS sequence"/>
</dbReference>
<dbReference type="SUPFAM" id="SSF52047">
    <property type="entry name" value="RNI-like"/>
    <property type="match status" value="1"/>
</dbReference>
<reference evidence="1" key="1">
    <citation type="submission" date="2023-03" db="EMBL/GenBank/DDBJ databases">
        <title>Massive genome expansion in bonnet fungi (Mycena s.s.) driven by repeated elements and novel gene families across ecological guilds.</title>
        <authorList>
            <consortium name="Lawrence Berkeley National Laboratory"/>
            <person name="Harder C.B."/>
            <person name="Miyauchi S."/>
            <person name="Viragh M."/>
            <person name="Kuo A."/>
            <person name="Thoen E."/>
            <person name="Andreopoulos B."/>
            <person name="Lu D."/>
            <person name="Skrede I."/>
            <person name="Drula E."/>
            <person name="Henrissat B."/>
            <person name="Morin E."/>
            <person name="Kohler A."/>
            <person name="Barry K."/>
            <person name="LaButti K."/>
            <person name="Morin E."/>
            <person name="Salamov A."/>
            <person name="Lipzen A."/>
            <person name="Mereny Z."/>
            <person name="Hegedus B."/>
            <person name="Baldrian P."/>
            <person name="Stursova M."/>
            <person name="Weitz H."/>
            <person name="Taylor A."/>
            <person name="Grigoriev I.V."/>
            <person name="Nagy L.G."/>
            <person name="Martin F."/>
            <person name="Kauserud H."/>
        </authorList>
    </citation>
    <scope>NUCLEOTIDE SEQUENCE</scope>
    <source>
        <strain evidence="1">CBHHK002</strain>
    </source>
</reference>
<evidence type="ECO:0008006" key="3">
    <source>
        <dbReference type="Google" id="ProtNLM"/>
    </source>
</evidence>
<sequence length="545" mass="60041">MGDLEQEESIGSHFFAIQELLLLVLSYISPPGKERVSSIDTDTLASLARVSRNISNAALDALWRSMHQPDAIIKLLPPDAYQVTYYTAPFRPRQYSLKRPLTANDFVVFDKYAPRIHYVDFSKWSGVLGPGCELFPYIKDFRDPIFPALTDFRWEPSVQNGCIGAFHLLSRKVSLPSQEFSLLMCEHTSYQPDSSDQSDAILRTIDAFNDPALPWLPDVKKLTLRTLHFLPAVEAAVRRLFNLEYFSCDLRVGGALIEHLANLPRLRFLDLRSLSGIATTDPDGTHFPVLESLCVSGTLPSIAALLPLISSPELLSVSLKAEDLTSASAASSLSSLCSLLFPPSVPTRTATACLTHFFFRRSSGTRSIGADPGSNAPTRLPLVAFSPLYACTSLQTFEVNVNPLAIGVTDADVHAMARAWPLLTTLIIAPPRAKREGPPDVRLYALWALATRCPRLRTLAMEVDASSEVKAPFRAEEGTTSSSGHAVVMDELMLYTSPCGDPLLVADFLNRAFPRLPSHAFHVYSTEQESQAKWVVVTEALAYVE</sequence>
<evidence type="ECO:0000313" key="2">
    <source>
        <dbReference type="Proteomes" id="UP001218218"/>
    </source>
</evidence>